<reference evidence="2 3" key="1">
    <citation type="submission" date="2024-02" db="EMBL/GenBank/DDBJ databases">
        <title>Bacterial strain from lacustrine sediment.</title>
        <authorList>
            <person name="Petit C."/>
            <person name="Fadhlaoui K."/>
        </authorList>
    </citation>
    <scope>NUCLEOTIDE SEQUENCE [LARGE SCALE GENOMIC DNA]</scope>
    <source>
        <strain evidence="2 3">IPX-CK</strain>
    </source>
</reference>
<sequence length="751" mass="85052">MKKIVIGLLAGIMVLSLAACGGSGNTQEEKNSKEHVYKAEEVALNDIEDKNSIGNFFLRGDRLYVVGYNWLENGRETYIVSQNLDGSDSVKATISLAENQSLNYLTVDESGNFYGVMDEYFEDSSDPDNYVYEDNYFLVKLDAEGNELWKQPLTSDSANDYYYVSWMKLLNDGRIAIMDSSNKITLYDLQGQQQKSVDMKEEESMGDAIQIADGSLLILSYGSQNNQYGLRRLDVDTGKLSEEEYFLPGISSSYTYYPGVGYDLMLVDNYGVSGYNLGDESVTELMNFIDSDINTSYIYSLVAVSDKEFYGTINDNLTGSTMLMKFTKVDPKDVVDKKILTLACNGLSWEVRNQVVQFNKTNEQYRIRITDYTQYNTDEDYTRGATKLNTDIASGNVPDILIMDTSLPAESYISKGLFEDLYPYIDKDEELKRDDYFQNVLTAYETDGKLYQLVPSFTIFTVIGKTADVGAEPGWTMEDLNALMATKPEGTQVFAGEIRGSVLNYSIQMAGSQFIDWNTGECKFGSDAFISLLEFLNQFPEQYDVSYYTDEYWRNYDSLWRSGEVLLNISYMDGFSSYNYMKKGTYGEDITLIGFPSADGKGSAIMPNMDIVMSSKSKNKDGVWQFMRYFLTDDFQNTIEYGWPLSLKRVDALAEKAKQKQTYEDENGNFVEYDQTYTVGGMDIPITPMTQEEIDEVLAVVKTIDKPYAYDQNLINIISEEAAPYFAGQKSAKEVADIIQSRAQIYVNENR</sequence>
<evidence type="ECO:0000313" key="2">
    <source>
        <dbReference type="EMBL" id="XAH72411.1"/>
    </source>
</evidence>
<accession>A0ABZ3EQF7</accession>
<evidence type="ECO:0000256" key="1">
    <source>
        <dbReference type="SAM" id="SignalP"/>
    </source>
</evidence>
<dbReference type="SUPFAM" id="SSF50998">
    <property type="entry name" value="Quinoprotein alcohol dehydrogenase-like"/>
    <property type="match status" value="1"/>
</dbReference>
<dbReference type="InterPro" id="IPR050490">
    <property type="entry name" value="Bact_solute-bd_prot1"/>
</dbReference>
<name>A0ABZ3EQF7_9FIRM</name>
<dbReference type="Pfam" id="PF13416">
    <property type="entry name" value="SBP_bac_8"/>
    <property type="match status" value="1"/>
</dbReference>
<dbReference type="InterPro" id="IPR006059">
    <property type="entry name" value="SBP"/>
</dbReference>
<feature type="chain" id="PRO_5045585663" evidence="1">
    <location>
        <begin position="19"/>
        <end position="751"/>
    </location>
</feature>
<dbReference type="PANTHER" id="PTHR43649:SF12">
    <property type="entry name" value="DIACETYLCHITOBIOSE BINDING PROTEIN DASA"/>
    <property type="match status" value="1"/>
</dbReference>
<keyword evidence="1" id="KW-0732">Signal</keyword>
<keyword evidence="3" id="KW-1185">Reference proteome</keyword>
<dbReference type="PROSITE" id="PS51257">
    <property type="entry name" value="PROKAR_LIPOPROTEIN"/>
    <property type="match status" value="1"/>
</dbReference>
<dbReference type="Gene3D" id="2.130.10.10">
    <property type="entry name" value="YVTN repeat-like/Quinoprotein amine dehydrogenase"/>
    <property type="match status" value="1"/>
</dbReference>
<feature type="signal peptide" evidence="1">
    <location>
        <begin position="1"/>
        <end position="18"/>
    </location>
</feature>
<dbReference type="PANTHER" id="PTHR43649">
    <property type="entry name" value="ARABINOSE-BINDING PROTEIN-RELATED"/>
    <property type="match status" value="1"/>
</dbReference>
<dbReference type="InterPro" id="IPR015943">
    <property type="entry name" value="WD40/YVTN_repeat-like_dom_sf"/>
</dbReference>
<dbReference type="InterPro" id="IPR011047">
    <property type="entry name" value="Quinoprotein_ADH-like_sf"/>
</dbReference>
<evidence type="ECO:0000313" key="3">
    <source>
        <dbReference type="Proteomes" id="UP001451571"/>
    </source>
</evidence>
<protein>
    <submittedName>
        <fullName evidence="2">Extracellular solute-binding protein</fullName>
    </submittedName>
</protein>
<proteinExistence type="predicted"/>
<gene>
    <name evidence="2" type="ORF">V6984_12850</name>
</gene>
<organism evidence="2 3">
    <name type="scientific">Kineothrix sedimenti</name>
    <dbReference type="NCBI Taxonomy" id="3123317"/>
    <lineage>
        <taxon>Bacteria</taxon>
        <taxon>Bacillati</taxon>
        <taxon>Bacillota</taxon>
        <taxon>Clostridia</taxon>
        <taxon>Lachnospirales</taxon>
        <taxon>Lachnospiraceae</taxon>
        <taxon>Kineothrix</taxon>
    </lineage>
</organism>
<dbReference type="SUPFAM" id="SSF53850">
    <property type="entry name" value="Periplasmic binding protein-like II"/>
    <property type="match status" value="1"/>
</dbReference>
<dbReference type="EMBL" id="CP146256">
    <property type="protein sequence ID" value="XAH72411.1"/>
    <property type="molecule type" value="Genomic_DNA"/>
</dbReference>
<dbReference type="Proteomes" id="UP001451571">
    <property type="component" value="Chromosome"/>
</dbReference>
<dbReference type="Gene3D" id="3.40.190.10">
    <property type="entry name" value="Periplasmic binding protein-like II"/>
    <property type="match status" value="1"/>
</dbReference>
<dbReference type="RefSeq" id="WP_342756027.1">
    <property type="nucleotide sequence ID" value="NZ_CP146256.1"/>
</dbReference>